<evidence type="ECO:0000313" key="2">
    <source>
        <dbReference type="Proteomes" id="UP000026915"/>
    </source>
</evidence>
<protein>
    <submittedName>
        <fullName evidence="1">Uncharacterized protein</fullName>
    </submittedName>
</protein>
<reference evidence="1 2" key="1">
    <citation type="journal article" date="2013" name="Genome Biol.">
        <title>The genome sequence of the most widely cultivated cacao type and its use to identify candidate genes regulating pod color.</title>
        <authorList>
            <person name="Motamayor J.C."/>
            <person name="Mockaitis K."/>
            <person name="Schmutz J."/>
            <person name="Haiminen N."/>
            <person name="Iii D.L."/>
            <person name="Cornejo O."/>
            <person name="Findley S.D."/>
            <person name="Zheng P."/>
            <person name="Utro F."/>
            <person name="Royaert S."/>
            <person name="Saski C."/>
            <person name="Jenkins J."/>
            <person name="Podicheti R."/>
            <person name="Zhao M."/>
            <person name="Scheffler B.E."/>
            <person name="Stack J.C."/>
            <person name="Feltus F.A."/>
            <person name="Mustiga G.M."/>
            <person name="Amores F."/>
            <person name="Phillips W."/>
            <person name="Marelli J.P."/>
            <person name="May G.D."/>
            <person name="Shapiro H."/>
            <person name="Ma J."/>
            <person name="Bustamante C.D."/>
            <person name="Schnell R.J."/>
            <person name="Main D."/>
            <person name="Gilbert D."/>
            <person name="Parida L."/>
            <person name="Kuhn D.N."/>
        </authorList>
    </citation>
    <scope>NUCLEOTIDE SEQUENCE [LARGE SCALE GENOMIC DNA]</scope>
    <source>
        <strain evidence="2">cv. Matina 1-6</strain>
    </source>
</reference>
<dbReference type="Gramene" id="EOX93888">
    <property type="protein sequence ID" value="EOX93888"/>
    <property type="gene ID" value="TCM_002884"/>
</dbReference>
<accession>A0A061DV50</accession>
<dbReference type="Proteomes" id="UP000026915">
    <property type="component" value="Chromosome 1"/>
</dbReference>
<dbReference type="EMBL" id="CM001879">
    <property type="protein sequence ID" value="EOX93888.1"/>
    <property type="molecule type" value="Genomic_DNA"/>
</dbReference>
<proteinExistence type="predicted"/>
<dbReference type="HOGENOM" id="CLU_2676031_0_0_1"/>
<organism evidence="1 2">
    <name type="scientific">Theobroma cacao</name>
    <name type="common">Cacao</name>
    <name type="synonym">Cocoa</name>
    <dbReference type="NCBI Taxonomy" id="3641"/>
    <lineage>
        <taxon>Eukaryota</taxon>
        <taxon>Viridiplantae</taxon>
        <taxon>Streptophyta</taxon>
        <taxon>Embryophyta</taxon>
        <taxon>Tracheophyta</taxon>
        <taxon>Spermatophyta</taxon>
        <taxon>Magnoliopsida</taxon>
        <taxon>eudicotyledons</taxon>
        <taxon>Gunneridae</taxon>
        <taxon>Pentapetalae</taxon>
        <taxon>rosids</taxon>
        <taxon>malvids</taxon>
        <taxon>Malvales</taxon>
        <taxon>Malvaceae</taxon>
        <taxon>Byttnerioideae</taxon>
        <taxon>Theobroma</taxon>
    </lineage>
</organism>
<keyword evidence="2" id="KW-1185">Reference proteome</keyword>
<dbReference type="AlphaFoldDB" id="A0A061DV50"/>
<name>A0A061DV50_THECC</name>
<dbReference type="InParanoid" id="A0A061DV50"/>
<sequence length="75" mass="8703">MNLLSFAIEVRHNSRHGLTQVHKIQTTCLNVNIKERLSRKFDEKGSFDEHQCKYGDIFIHICFGILTISLSTKLK</sequence>
<gene>
    <name evidence="1" type="ORF">TCM_002884</name>
</gene>
<evidence type="ECO:0000313" key="1">
    <source>
        <dbReference type="EMBL" id="EOX93888.1"/>
    </source>
</evidence>